<gene>
    <name evidence="1" type="ordered locus">Acid_7738</name>
</gene>
<evidence type="ECO:0000313" key="1">
    <source>
        <dbReference type="EMBL" id="ABJ88636.1"/>
    </source>
</evidence>
<organism evidence="1">
    <name type="scientific">Solibacter usitatus (strain Ellin6076)</name>
    <dbReference type="NCBI Taxonomy" id="234267"/>
    <lineage>
        <taxon>Bacteria</taxon>
        <taxon>Pseudomonadati</taxon>
        <taxon>Acidobacteriota</taxon>
        <taxon>Terriglobia</taxon>
        <taxon>Bryobacterales</taxon>
        <taxon>Solibacteraceae</taxon>
        <taxon>Candidatus Solibacter</taxon>
    </lineage>
</organism>
<dbReference type="EMBL" id="CP000473">
    <property type="protein sequence ID" value="ABJ88636.1"/>
    <property type="molecule type" value="Genomic_DNA"/>
</dbReference>
<dbReference type="HOGENOM" id="CLU_1936738_0_0_0"/>
<name>Q01NY4_SOLUE</name>
<proteinExistence type="predicted"/>
<dbReference type="InParanoid" id="Q01NY4"/>
<accession>Q01NY4</accession>
<sequence>MGPLEPRHLVGRIFGTDWTVANVAKLLKFNAARGMVRSGPATGGRLVIQANYLRTVSARHLPSGAVVTFTCEEEGNFWHAAICFADLNQYLPWNAAAAEEWLAALFGADRPRLQESVEAGGVVHHFKLPA</sequence>
<reference evidence="1" key="1">
    <citation type="submission" date="2006-10" db="EMBL/GenBank/DDBJ databases">
        <title>Complete sequence of Solibacter usitatus Ellin6076.</title>
        <authorList>
            <consortium name="US DOE Joint Genome Institute"/>
            <person name="Copeland A."/>
            <person name="Lucas S."/>
            <person name="Lapidus A."/>
            <person name="Barry K."/>
            <person name="Detter J.C."/>
            <person name="Glavina del Rio T."/>
            <person name="Hammon N."/>
            <person name="Israni S."/>
            <person name="Dalin E."/>
            <person name="Tice H."/>
            <person name="Pitluck S."/>
            <person name="Thompson L.S."/>
            <person name="Brettin T."/>
            <person name="Bruce D."/>
            <person name="Han C."/>
            <person name="Tapia R."/>
            <person name="Gilna P."/>
            <person name="Schmutz J."/>
            <person name="Larimer F."/>
            <person name="Land M."/>
            <person name="Hauser L."/>
            <person name="Kyrpides N."/>
            <person name="Mikhailova N."/>
            <person name="Janssen P.H."/>
            <person name="Kuske C.R."/>
            <person name="Richardson P."/>
        </authorList>
    </citation>
    <scope>NUCLEOTIDE SEQUENCE</scope>
    <source>
        <strain evidence="1">Ellin6076</strain>
    </source>
</reference>
<dbReference type="KEGG" id="sus:Acid_7738"/>
<dbReference type="AlphaFoldDB" id="Q01NY4"/>
<dbReference type="STRING" id="234267.Acid_7738"/>
<protein>
    <submittedName>
        <fullName evidence="1">Uncharacterized protein</fullName>
    </submittedName>
</protein>